<dbReference type="SUPFAM" id="SSF53335">
    <property type="entry name" value="S-adenosyl-L-methionine-dependent methyltransferases"/>
    <property type="match status" value="1"/>
</dbReference>
<protein>
    <recommendedName>
        <fullName evidence="1">peptide chain release factor N(5)-glutamine methyltransferase</fullName>
        <ecNumber evidence="1">2.1.1.297</ecNumber>
    </recommendedName>
</protein>
<dbReference type="Pfam" id="PF17827">
    <property type="entry name" value="PrmC_N"/>
    <property type="match status" value="1"/>
</dbReference>
<dbReference type="PANTHER" id="PTHR18895:SF74">
    <property type="entry name" value="MTRF1L RELEASE FACTOR GLUTAMINE METHYLTRANSFERASE"/>
    <property type="match status" value="1"/>
</dbReference>
<keyword evidence="3 8" id="KW-0808">Transferase</keyword>
<dbReference type="EC" id="2.1.1.297" evidence="1"/>
<feature type="domain" description="Release factor glutamine methyltransferase N-terminal" evidence="7">
    <location>
        <begin position="12"/>
        <end position="76"/>
    </location>
</feature>
<evidence type="ECO:0000256" key="2">
    <source>
        <dbReference type="ARBA" id="ARBA00022603"/>
    </source>
</evidence>
<dbReference type="GO" id="GO:0102559">
    <property type="term" value="F:peptide chain release factor N(5)-glutamine methyltransferase activity"/>
    <property type="evidence" value="ECO:0007669"/>
    <property type="project" value="UniProtKB-EC"/>
</dbReference>
<evidence type="ECO:0000259" key="7">
    <source>
        <dbReference type="Pfam" id="PF17827"/>
    </source>
</evidence>
<dbReference type="Pfam" id="PF05175">
    <property type="entry name" value="MTS"/>
    <property type="match status" value="1"/>
</dbReference>
<keyword evidence="9" id="KW-1185">Reference proteome</keyword>
<reference evidence="8 9" key="1">
    <citation type="submission" date="2019-08" db="EMBL/GenBank/DDBJ databases">
        <title>In-depth cultivation of the pig gut microbiome towards novel bacterial diversity and tailored functional studies.</title>
        <authorList>
            <person name="Wylensek D."/>
            <person name="Hitch T.C.A."/>
            <person name="Clavel T."/>
        </authorList>
    </citation>
    <scope>NUCLEOTIDE SEQUENCE [LARGE SCALE GENOMIC DNA]</scope>
    <source>
        <strain evidence="8 9">RF-GAM-744-WT-7</strain>
    </source>
</reference>
<evidence type="ECO:0000259" key="6">
    <source>
        <dbReference type="Pfam" id="PF05175"/>
    </source>
</evidence>
<dbReference type="InterPro" id="IPR050320">
    <property type="entry name" value="N5-glutamine_MTase"/>
</dbReference>
<organism evidence="8 9">
    <name type="scientific">Mobiluncus porci</name>
    <dbReference type="NCBI Taxonomy" id="2652278"/>
    <lineage>
        <taxon>Bacteria</taxon>
        <taxon>Bacillati</taxon>
        <taxon>Actinomycetota</taxon>
        <taxon>Actinomycetes</taxon>
        <taxon>Actinomycetales</taxon>
        <taxon>Actinomycetaceae</taxon>
        <taxon>Mobiluncus</taxon>
    </lineage>
</organism>
<evidence type="ECO:0000313" key="8">
    <source>
        <dbReference type="EMBL" id="MST49762.1"/>
    </source>
</evidence>
<evidence type="ECO:0000313" key="9">
    <source>
        <dbReference type="Proteomes" id="UP000442535"/>
    </source>
</evidence>
<accession>A0A7K0K2P5</accession>
<dbReference type="PANTHER" id="PTHR18895">
    <property type="entry name" value="HEMK METHYLTRANSFERASE"/>
    <property type="match status" value="1"/>
</dbReference>
<dbReference type="InterPro" id="IPR040758">
    <property type="entry name" value="PrmC_N"/>
</dbReference>
<name>A0A7K0K2P5_9ACTO</name>
<dbReference type="InterPro" id="IPR007848">
    <property type="entry name" value="Small_mtfrase_dom"/>
</dbReference>
<gene>
    <name evidence="8" type="ORF">FYJ63_05865</name>
</gene>
<keyword evidence="2 8" id="KW-0489">Methyltransferase</keyword>
<dbReference type="AlphaFoldDB" id="A0A7K0K2P5"/>
<evidence type="ECO:0000256" key="1">
    <source>
        <dbReference type="ARBA" id="ARBA00012771"/>
    </source>
</evidence>
<dbReference type="NCBIfam" id="TIGR00536">
    <property type="entry name" value="hemK_fam"/>
    <property type="match status" value="1"/>
</dbReference>
<sequence>MKIPENAAVRTAINDAAFVLSEAGIGNARGEATLLAEHVLGHRPGSSERMDSEKWQEFFSLVGQRARRVPLQHVMGIMYFRHLTLHARSGVFVARPETEMVAEAAIDAAREWVARGVSPRVLDLGCGSGALGLSVVSEVPQTLLTAVDISPAAVELTEENAKFVGVPARVILADATQPEALREALRSEMSLAAFHVFATNPPYVIEAVTQPEASADPPAALYGGGPDGLEIPRRFLVSAVALATPGATIVMEHGETQGEALVEAARELGLENPVTRPDLAGCPRFLVAKTPESLTRIES</sequence>
<dbReference type="EMBL" id="VUMY01000009">
    <property type="protein sequence ID" value="MST49762.1"/>
    <property type="molecule type" value="Genomic_DNA"/>
</dbReference>
<dbReference type="InterPro" id="IPR029063">
    <property type="entry name" value="SAM-dependent_MTases_sf"/>
</dbReference>
<dbReference type="Gene3D" id="3.40.50.150">
    <property type="entry name" value="Vaccinia Virus protein VP39"/>
    <property type="match status" value="1"/>
</dbReference>
<dbReference type="RefSeq" id="WP_154544758.1">
    <property type="nucleotide sequence ID" value="NZ_JAQYQY010000041.1"/>
</dbReference>
<dbReference type="Proteomes" id="UP000442535">
    <property type="component" value="Unassembled WGS sequence"/>
</dbReference>
<evidence type="ECO:0000256" key="4">
    <source>
        <dbReference type="ARBA" id="ARBA00022691"/>
    </source>
</evidence>
<dbReference type="CDD" id="cd02440">
    <property type="entry name" value="AdoMet_MTases"/>
    <property type="match status" value="1"/>
</dbReference>
<evidence type="ECO:0000256" key="5">
    <source>
        <dbReference type="ARBA" id="ARBA00048391"/>
    </source>
</evidence>
<comment type="catalytic activity">
    <reaction evidence="5">
        <text>L-glutaminyl-[peptide chain release factor] + S-adenosyl-L-methionine = N(5)-methyl-L-glutaminyl-[peptide chain release factor] + S-adenosyl-L-homocysteine + H(+)</text>
        <dbReference type="Rhea" id="RHEA:42896"/>
        <dbReference type="Rhea" id="RHEA-COMP:10271"/>
        <dbReference type="Rhea" id="RHEA-COMP:10272"/>
        <dbReference type="ChEBI" id="CHEBI:15378"/>
        <dbReference type="ChEBI" id="CHEBI:30011"/>
        <dbReference type="ChEBI" id="CHEBI:57856"/>
        <dbReference type="ChEBI" id="CHEBI:59789"/>
        <dbReference type="ChEBI" id="CHEBI:61891"/>
        <dbReference type="EC" id="2.1.1.297"/>
    </reaction>
</comment>
<feature type="domain" description="Methyltransferase small" evidence="6">
    <location>
        <begin position="117"/>
        <end position="205"/>
    </location>
</feature>
<dbReference type="InterPro" id="IPR004556">
    <property type="entry name" value="HemK-like"/>
</dbReference>
<dbReference type="GO" id="GO:0032259">
    <property type="term" value="P:methylation"/>
    <property type="evidence" value="ECO:0007669"/>
    <property type="project" value="UniProtKB-KW"/>
</dbReference>
<proteinExistence type="predicted"/>
<comment type="caution">
    <text evidence="8">The sequence shown here is derived from an EMBL/GenBank/DDBJ whole genome shotgun (WGS) entry which is preliminary data.</text>
</comment>
<evidence type="ECO:0000256" key="3">
    <source>
        <dbReference type="ARBA" id="ARBA00022679"/>
    </source>
</evidence>
<dbReference type="Gene3D" id="1.10.8.10">
    <property type="entry name" value="DNA helicase RuvA subunit, C-terminal domain"/>
    <property type="match status" value="1"/>
</dbReference>
<keyword evidence="4" id="KW-0949">S-adenosyl-L-methionine</keyword>